<evidence type="ECO:0000313" key="2">
    <source>
        <dbReference type="EMBL" id="KKW29949.1"/>
    </source>
</evidence>
<protein>
    <submittedName>
        <fullName evidence="2">Uncharacterized protein</fullName>
    </submittedName>
</protein>
<keyword evidence="1" id="KW-0812">Transmembrane</keyword>
<accession>A0A0G2AC14</accession>
<evidence type="ECO:0000256" key="1">
    <source>
        <dbReference type="SAM" id="Phobius"/>
    </source>
</evidence>
<gene>
    <name evidence="2" type="ORF">UY72_C0028G0002</name>
</gene>
<reference evidence="2 3" key="1">
    <citation type="journal article" date="2015" name="Nature">
        <title>rRNA introns, odd ribosomes, and small enigmatic genomes across a large radiation of phyla.</title>
        <authorList>
            <person name="Brown C.T."/>
            <person name="Hug L.A."/>
            <person name="Thomas B.C."/>
            <person name="Sharon I."/>
            <person name="Castelle C.J."/>
            <person name="Singh A."/>
            <person name="Wilkins M.J."/>
            <person name="Williams K.H."/>
            <person name="Banfield J.F."/>
        </authorList>
    </citation>
    <scope>NUCLEOTIDE SEQUENCE [LARGE SCALE GENOMIC DNA]</scope>
</reference>
<sequence length="73" mass="7801">MMFLALLILLAAIGIAVGYSQKNEAIIAIAALVLFVTLVGAALIVFRMNIVTSDDAYQRSQLPVAPLVNVQSR</sequence>
<dbReference type="AlphaFoldDB" id="A0A0G2AC14"/>
<feature type="transmembrane region" description="Helical" evidence="1">
    <location>
        <begin position="26"/>
        <end position="46"/>
    </location>
</feature>
<evidence type="ECO:0000313" key="3">
    <source>
        <dbReference type="Proteomes" id="UP000034846"/>
    </source>
</evidence>
<dbReference type="EMBL" id="LCRD01000028">
    <property type="protein sequence ID" value="KKW29949.1"/>
    <property type="molecule type" value="Genomic_DNA"/>
</dbReference>
<keyword evidence="1" id="KW-1133">Transmembrane helix</keyword>
<dbReference type="Proteomes" id="UP000034846">
    <property type="component" value="Unassembled WGS sequence"/>
</dbReference>
<organism evidence="2 3">
    <name type="scientific">Candidatus Uhrbacteria bacterium GW2011_GWD2_52_7</name>
    <dbReference type="NCBI Taxonomy" id="1618989"/>
    <lineage>
        <taxon>Bacteria</taxon>
        <taxon>Candidatus Uhriibacteriota</taxon>
    </lineage>
</organism>
<name>A0A0G2AC14_9BACT</name>
<keyword evidence="1" id="KW-0472">Membrane</keyword>
<proteinExistence type="predicted"/>
<comment type="caution">
    <text evidence="2">The sequence shown here is derived from an EMBL/GenBank/DDBJ whole genome shotgun (WGS) entry which is preliminary data.</text>
</comment>